<dbReference type="EMBL" id="SGWQ01000004">
    <property type="protein sequence ID" value="RZS38963.1"/>
    <property type="molecule type" value="Genomic_DNA"/>
</dbReference>
<feature type="domain" description="Transcription regulator PadR N-terminal" evidence="1">
    <location>
        <begin position="34"/>
        <end position="83"/>
    </location>
</feature>
<comment type="caution">
    <text evidence="2">The sequence shown here is derived from an EMBL/GenBank/DDBJ whole genome shotgun (WGS) entry which is preliminary data.</text>
</comment>
<accession>A0A4V2ESW2</accession>
<dbReference type="OrthoDB" id="122286at2"/>
<dbReference type="InterPro" id="IPR005149">
    <property type="entry name" value="Tscrpt_reg_PadR_N"/>
</dbReference>
<dbReference type="Pfam" id="PF03551">
    <property type="entry name" value="PadR"/>
    <property type="match status" value="1"/>
</dbReference>
<protein>
    <submittedName>
        <fullName evidence="2">PadR family transcriptional regulator</fullName>
    </submittedName>
</protein>
<organism evidence="2 3">
    <name type="scientific">Herbihabitans rhizosphaerae</name>
    <dbReference type="NCBI Taxonomy" id="1872711"/>
    <lineage>
        <taxon>Bacteria</taxon>
        <taxon>Bacillati</taxon>
        <taxon>Actinomycetota</taxon>
        <taxon>Actinomycetes</taxon>
        <taxon>Pseudonocardiales</taxon>
        <taxon>Pseudonocardiaceae</taxon>
        <taxon>Herbihabitans</taxon>
    </lineage>
</organism>
<dbReference type="InterPro" id="IPR036388">
    <property type="entry name" value="WH-like_DNA-bd_sf"/>
</dbReference>
<dbReference type="SUPFAM" id="SSF46785">
    <property type="entry name" value="Winged helix' DNA-binding domain"/>
    <property type="match status" value="1"/>
</dbReference>
<name>A0A4V2ESW2_9PSEU</name>
<keyword evidence="3" id="KW-1185">Reference proteome</keyword>
<dbReference type="InterPro" id="IPR036390">
    <property type="entry name" value="WH_DNA-bd_sf"/>
</dbReference>
<evidence type="ECO:0000259" key="1">
    <source>
        <dbReference type="Pfam" id="PF03551"/>
    </source>
</evidence>
<proteinExistence type="predicted"/>
<gene>
    <name evidence="2" type="ORF">EV193_104174</name>
</gene>
<evidence type="ECO:0000313" key="3">
    <source>
        <dbReference type="Proteomes" id="UP000294257"/>
    </source>
</evidence>
<reference evidence="2 3" key="1">
    <citation type="submission" date="2019-02" db="EMBL/GenBank/DDBJ databases">
        <title>Genomic Encyclopedia of Type Strains, Phase IV (KMG-IV): sequencing the most valuable type-strain genomes for metagenomic binning, comparative biology and taxonomic classification.</title>
        <authorList>
            <person name="Goeker M."/>
        </authorList>
    </citation>
    <scope>NUCLEOTIDE SEQUENCE [LARGE SCALE GENOMIC DNA]</scope>
    <source>
        <strain evidence="2 3">DSM 101727</strain>
    </source>
</reference>
<dbReference type="Proteomes" id="UP000294257">
    <property type="component" value="Unassembled WGS sequence"/>
</dbReference>
<evidence type="ECO:0000313" key="2">
    <source>
        <dbReference type="EMBL" id="RZS38963.1"/>
    </source>
</evidence>
<dbReference type="AlphaFoldDB" id="A0A4V2ESW2"/>
<dbReference type="Gene3D" id="1.10.10.10">
    <property type="entry name" value="Winged helix-like DNA-binding domain superfamily/Winged helix DNA-binding domain"/>
    <property type="match status" value="1"/>
</dbReference>
<sequence length="108" mass="11956">MTTTTRAVVEALLAVFDEKRTEGLYGLQIAEITGLLPGTTYPILQRLLALGWVVDETEDIDPVREKRPRRRLYRLTPGGVEAARSALDLADARRASPRARLRPVEGTG</sequence>